<keyword evidence="2" id="KW-0808">Transferase</keyword>
<keyword evidence="2" id="KW-0489">Methyltransferase</keyword>
<dbReference type="Gene3D" id="3.40.50.150">
    <property type="entry name" value="Vaccinia Virus protein VP39"/>
    <property type="match status" value="1"/>
</dbReference>
<dbReference type="InterPro" id="IPR029063">
    <property type="entry name" value="SAM-dependent_MTases_sf"/>
</dbReference>
<evidence type="ECO:0000259" key="1">
    <source>
        <dbReference type="Pfam" id="PF13847"/>
    </source>
</evidence>
<name>A0A2W1LP41_9BACL</name>
<comment type="caution">
    <text evidence="2">The sequence shown here is derived from an EMBL/GenBank/DDBJ whole genome shotgun (WGS) entry which is preliminary data.</text>
</comment>
<dbReference type="InterPro" id="IPR025714">
    <property type="entry name" value="Methyltranfer_dom"/>
</dbReference>
<dbReference type="CDD" id="cd02440">
    <property type="entry name" value="AdoMet_MTases"/>
    <property type="match status" value="1"/>
</dbReference>
<evidence type="ECO:0000313" key="3">
    <source>
        <dbReference type="Proteomes" id="UP000249522"/>
    </source>
</evidence>
<reference evidence="2 3" key="1">
    <citation type="submission" date="2018-06" db="EMBL/GenBank/DDBJ databases">
        <title>Paenibacillus imtechensis sp. nov.</title>
        <authorList>
            <person name="Pinnaka A.K."/>
            <person name="Singh H."/>
            <person name="Kaur M."/>
        </authorList>
    </citation>
    <scope>NUCLEOTIDE SEQUENCE [LARGE SCALE GENOMIC DNA]</scope>
    <source>
        <strain evidence="2 3">SMB1</strain>
    </source>
</reference>
<proteinExistence type="predicted"/>
<dbReference type="NCBIfam" id="NF040539">
    <property type="entry name" value="AST_met_ArsM_2"/>
    <property type="match status" value="1"/>
</dbReference>
<organism evidence="2 3">
    <name type="scientific">Paenibacillus sambharensis</name>
    <dbReference type="NCBI Taxonomy" id="1803190"/>
    <lineage>
        <taxon>Bacteria</taxon>
        <taxon>Bacillati</taxon>
        <taxon>Bacillota</taxon>
        <taxon>Bacilli</taxon>
        <taxon>Bacillales</taxon>
        <taxon>Paenibacillaceae</taxon>
        <taxon>Paenibacillus</taxon>
    </lineage>
</organism>
<evidence type="ECO:0000313" key="2">
    <source>
        <dbReference type="EMBL" id="PZD96692.1"/>
    </source>
</evidence>
<accession>A0A2W1LP41</accession>
<dbReference type="AlphaFoldDB" id="A0A2W1LP41"/>
<dbReference type="GO" id="GO:0008168">
    <property type="term" value="F:methyltransferase activity"/>
    <property type="evidence" value="ECO:0007669"/>
    <property type="project" value="UniProtKB-KW"/>
</dbReference>
<keyword evidence="3" id="KW-1185">Reference proteome</keyword>
<dbReference type="OrthoDB" id="43862at2"/>
<feature type="domain" description="Methyltransferase" evidence="1">
    <location>
        <begin position="65"/>
        <end position="208"/>
    </location>
</feature>
<dbReference type="RefSeq" id="WP_111145703.1">
    <property type="nucleotide sequence ID" value="NZ_QKRB01000036.1"/>
</dbReference>
<sequence length="272" mass="30070">MSNQETVAAACCSEPPTELEPAVQAIKDFYNSVAEGEGSYAAGTDKFSPSGPTERIKELVLGSQKQRILDIGCGMGTTLLSLANSYTFGQQFIGIDFSEKMIDRARERSRELSSAYRGKTGFFVADVQALPYMDGQFDFIYSECVLNLVPDRVKAIGEISRLLEPKGIFVYTDFVSYAPVPDTIRGDLSLVSGCRAGSIPLSENIAQLENAGFTDIEIVNFTEDKNKRYAELMASSEEYKADYLSFQDTHPEAFAFLEEKVGYYLIKAMKSE</sequence>
<dbReference type="Proteomes" id="UP000249522">
    <property type="component" value="Unassembled WGS sequence"/>
</dbReference>
<dbReference type="SUPFAM" id="SSF53335">
    <property type="entry name" value="S-adenosyl-L-methionine-dependent methyltransferases"/>
    <property type="match status" value="1"/>
</dbReference>
<dbReference type="PANTHER" id="PTHR43591">
    <property type="entry name" value="METHYLTRANSFERASE"/>
    <property type="match status" value="1"/>
</dbReference>
<dbReference type="EMBL" id="QKRB01000036">
    <property type="protein sequence ID" value="PZD96692.1"/>
    <property type="molecule type" value="Genomic_DNA"/>
</dbReference>
<dbReference type="Pfam" id="PF13847">
    <property type="entry name" value="Methyltransf_31"/>
    <property type="match status" value="1"/>
</dbReference>
<dbReference type="GO" id="GO:0032259">
    <property type="term" value="P:methylation"/>
    <property type="evidence" value="ECO:0007669"/>
    <property type="project" value="UniProtKB-KW"/>
</dbReference>
<protein>
    <submittedName>
        <fullName evidence="2">Class I SAM-dependent methyltransferase</fullName>
    </submittedName>
</protein>
<gene>
    <name evidence="2" type="ORF">DNH61_05690</name>
</gene>